<proteinExistence type="predicted"/>
<evidence type="ECO:0000256" key="1">
    <source>
        <dbReference type="SAM" id="MobiDB-lite"/>
    </source>
</evidence>
<dbReference type="AlphaFoldDB" id="A0A1F6FGI2"/>
<organism evidence="2 3">
    <name type="scientific">Candidatus Kaiserbacteria bacterium RIFCSPLOWO2_12_FULL_45_26</name>
    <dbReference type="NCBI Taxonomy" id="1798525"/>
    <lineage>
        <taxon>Bacteria</taxon>
        <taxon>Candidatus Kaiseribacteriota</taxon>
    </lineage>
</organism>
<reference evidence="2 3" key="1">
    <citation type="journal article" date="2016" name="Nat. Commun.">
        <title>Thousands of microbial genomes shed light on interconnected biogeochemical processes in an aquifer system.</title>
        <authorList>
            <person name="Anantharaman K."/>
            <person name="Brown C.T."/>
            <person name="Hug L.A."/>
            <person name="Sharon I."/>
            <person name="Castelle C.J."/>
            <person name="Probst A.J."/>
            <person name="Thomas B.C."/>
            <person name="Singh A."/>
            <person name="Wilkins M.J."/>
            <person name="Karaoz U."/>
            <person name="Brodie E.L."/>
            <person name="Williams K.H."/>
            <person name="Hubbard S.S."/>
            <person name="Banfield J.F."/>
        </authorList>
    </citation>
    <scope>NUCLEOTIDE SEQUENCE [LARGE SCALE GENOMIC DNA]</scope>
</reference>
<protein>
    <submittedName>
        <fullName evidence="2">Uncharacterized protein</fullName>
    </submittedName>
</protein>
<dbReference type="Proteomes" id="UP000177325">
    <property type="component" value="Unassembled WGS sequence"/>
</dbReference>
<gene>
    <name evidence="2" type="ORF">A3G90_02750</name>
</gene>
<name>A0A1F6FGI2_9BACT</name>
<feature type="compositionally biased region" description="Polar residues" evidence="1">
    <location>
        <begin position="63"/>
        <end position="72"/>
    </location>
</feature>
<accession>A0A1F6FGI2</accession>
<dbReference type="EMBL" id="MFMM01000001">
    <property type="protein sequence ID" value="OGG84960.1"/>
    <property type="molecule type" value="Genomic_DNA"/>
</dbReference>
<feature type="compositionally biased region" description="Low complexity" evidence="1">
    <location>
        <begin position="45"/>
        <end position="62"/>
    </location>
</feature>
<evidence type="ECO:0000313" key="3">
    <source>
        <dbReference type="Proteomes" id="UP000177325"/>
    </source>
</evidence>
<comment type="caution">
    <text evidence="2">The sequence shown here is derived from an EMBL/GenBank/DDBJ whole genome shotgun (WGS) entry which is preliminary data.</text>
</comment>
<sequence length="133" mass="13978">MKKFFTVLFVSMGVLFLLQLIALAYLFVVDPYNLKPILFPADRAVSTTPSSSVSESGDEGASNNEESATEASGMTAAQAEALNSVGLDASAAQSFTPEQIACFESLLGAPRVAEIKAGAVPTMAEFYTVRGCL</sequence>
<feature type="region of interest" description="Disordered" evidence="1">
    <location>
        <begin position="45"/>
        <end position="75"/>
    </location>
</feature>
<dbReference type="STRING" id="1798525.A3G90_02750"/>
<evidence type="ECO:0000313" key="2">
    <source>
        <dbReference type="EMBL" id="OGG84960.1"/>
    </source>
</evidence>